<reference evidence="1" key="1">
    <citation type="journal article" date="2014" name="Int. J. Syst. Evol. Microbiol.">
        <title>Complete genome sequence of Corynebacterium casei LMG S-19264T (=DSM 44701T), isolated from a smear-ripened cheese.</title>
        <authorList>
            <consortium name="US DOE Joint Genome Institute (JGI-PGF)"/>
            <person name="Walter F."/>
            <person name="Albersmeier A."/>
            <person name="Kalinowski J."/>
            <person name="Ruckert C."/>
        </authorList>
    </citation>
    <scope>NUCLEOTIDE SEQUENCE</scope>
    <source>
        <strain evidence="1">CGMCC 1.15760</strain>
    </source>
</reference>
<protein>
    <submittedName>
        <fullName evidence="1">Uncharacterized protein</fullName>
    </submittedName>
</protein>
<reference evidence="1" key="2">
    <citation type="submission" date="2020-09" db="EMBL/GenBank/DDBJ databases">
        <authorList>
            <person name="Sun Q."/>
            <person name="Zhou Y."/>
        </authorList>
    </citation>
    <scope>NUCLEOTIDE SEQUENCE</scope>
    <source>
        <strain evidence="1">CGMCC 1.15760</strain>
    </source>
</reference>
<name>A0A917D3G7_9BACI</name>
<keyword evidence="2" id="KW-1185">Reference proteome</keyword>
<organism evidence="1 2">
    <name type="scientific">Lysinibacillus alkalisoli</name>
    <dbReference type="NCBI Taxonomy" id="1911548"/>
    <lineage>
        <taxon>Bacteria</taxon>
        <taxon>Bacillati</taxon>
        <taxon>Bacillota</taxon>
        <taxon>Bacilli</taxon>
        <taxon>Bacillales</taxon>
        <taxon>Bacillaceae</taxon>
        <taxon>Lysinibacillus</taxon>
    </lineage>
</organism>
<accession>A0A917D3G7</accession>
<gene>
    <name evidence="1" type="ORF">GCM10007425_00410</name>
</gene>
<comment type="caution">
    <text evidence="1">The sequence shown here is derived from an EMBL/GenBank/DDBJ whole genome shotgun (WGS) entry which is preliminary data.</text>
</comment>
<dbReference type="EMBL" id="BMJT01000001">
    <property type="protein sequence ID" value="GGG09979.1"/>
    <property type="molecule type" value="Genomic_DNA"/>
</dbReference>
<dbReference type="AlphaFoldDB" id="A0A917D3G7"/>
<dbReference type="Proteomes" id="UP000616608">
    <property type="component" value="Unassembled WGS sequence"/>
</dbReference>
<proteinExistence type="predicted"/>
<evidence type="ECO:0000313" key="2">
    <source>
        <dbReference type="Proteomes" id="UP000616608"/>
    </source>
</evidence>
<evidence type="ECO:0000313" key="1">
    <source>
        <dbReference type="EMBL" id="GGG09979.1"/>
    </source>
</evidence>
<sequence>MGRNNTLFTFALIDYSEEWDRESFLDEFNARLEATLNAAITYQSCSRHTQVNAMNRARNI</sequence>